<evidence type="ECO:0000256" key="5">
    <source>
        <dbReference type="SAM" id="MobiDB-lite"/>
    </source>
</evidence>
<keyword evidence="3" id="KW-0496">Mitochondrion</keyword>
<dbReference type="SMART" id="SM00584">
    <property type="entry name" value="TLDc"/>
    <property type="match status" value="1"/>
</dbReference>
<feature type="region of interest" description="Disordered" evidence="5">
    <location>
        <begin position="1"/>
        <end position="105"/>
    </location>
</feature>
<reference evidence="7" key="1">
    <citation type="submission" date="2013-11" db="EMBL/GenBank/DDBJ databases">
        <title>Genome sequence of the fusiform rust pathogen reveals effectors for host alternation and coevolution with pine.</title>
        <authorList>
            <consortium name="DOE Joint Genome Institute"/>
            <person name="Smith K."/>
            <person name="Pendleton A."/>
            <person name="Kubisiak T."/>
            <person name="Anderson C."/>
            <person name="Salamov A."/>
            <person name="Aerts A."/>
            <person name="Riley R."/>
            <person name="Clum A."/>
            <person name="Lindquist E."/>
            <person name="Ence D."/>
            <person name="Campbell M."/>
            <person name="Kronenberg Z."/>
            <person name="Feau N."/>
            <person name="Dhillon B."/>
            <person name="Hamelin R."/>
            <person name="Burleigh J."/>
            <person name="Smith J."/>
            <person name="Yandell M."/>
            <person name="Nelson C."/>
            <person name="Grigoriev I."/>
            <person name="Davis J."/>
        </authorList>
    </citation>
    <scope>NUCLEOTIDE SEQUENCE</scope>
    <source>
        <strain evidence="7">G11</strain>
    </source>
</reference>
<dbReference type="InterPro" id="IPR006571">
    <property type="entry name" value="TLDc_dom"/>
</dbReference>
<comment type="similarity">
    <text evidence="2">Belongs to the OXR1 family.</text>
</comment>
<evidence type="ECO:0000313" key="7">
    <source>
        <dbReference type="EMBL" id="KAG0142384.1"/>
    </source>
</evidence>
<dbReference type="EMBL" id="MU167350">
    <property type="protein sequence ID" value="KAG0142384.1"/>
    <property type="molecule type" value="Genomic_DNA"/>
</dbReference>
<organism evidence="7 8">
    <name type="scientific">Cronartium quercuum f. sp. fusiforme G11</name>
    <dbReference type="NCBI Taxonomy" id="708437"/>
    <lineage>
        <taxon>Eukaryota</taxon>
        <taxon>Fungi</taxon>
        <taxon>Dikarya</taxon>
        <taxon>Basidiomycota</taxon>
        <taxon>Pucciniomycotina</taxon>
        <taxon>Pucciniomycetes</taxon>
        <taxon>Pucciniales</taxon>
        <taxon>Coleosporiaceae</taxon>
        <taxon>Cronartium</taxon>
    </lineage>
</organism>
<evidence type="ECO:0000259" key="6">
    <source>
        <dbReference type="PROSITE" id="PS51886"/>
    </source>
</evidence>
<keyword evidence="8" id="KW-1185">Reference proteome</keyword>
<dbReference type="Proteomes" id="UP000886653">
    <property type="component" value="Unassembled WGS sequence"/>
</dbReference>
<proteinExistence type="inferred from homology"/>
<feature type="compositionally biased region" description="Acidic residues" evidence="5">
    <location>
        <begin position="1"/>
        <end position="11"/>
    </location>
</feature>
<dbReference type="OrthoDB" id="26679at2759"/>
<dbReference type="AlphaFoldDB" id="A0A9P6NDW9"/>
<evidence type="ECO:0000256" key="3">
    <source>
        <dbReference type="ARBA" id="ARBA00023128"/>
    </source>
</evidence>
<gene>
    <name evidence="7" type="ORF">CROQUDRAFT_662622</name>
</gene>
<dbReference type="GO" id="GO:0005634">
    <property type="term" value="C:nucleus"/>
    <property type="evidence" value="ECO:0007669"/>
    <property type="project" value="TreeGrafter"/>
</dbReference>
<dbReference type="GO" id="GO:0005739">
    <property type="term" value="C:mitochondrion"/>
    <property type="evidence" value="ECO:0007669"/>
    <property type="project" value="UniProtKB-SubCell"/>
</dbReference>
<protein>
    <recommendedName>
        <fullName evidence="4">Oxidation resistance protein 1</fullName>
    </recommendedName>
</protein>
<feature type="compositionally biased region" description="Polar residues" evidence="5">
    <location>
        <begin position="14"/>
        <end position="46"/>
    </location>
</feature>
<dbReference type="PANTHER" id="PTHR23354">
    <property type="entry name" value="NUCLEOLAR PROTEIN 7/ESTROGEN RECEPTOR COACTIVATOR-RELATED"/>
    <property type="match status" value="1"/>
</dbReference>
<feature type="region of interest" description="Disordered" evidence="5">
    <location>
        <begin position="147"/>
        <end position="171"/>
    </location>
</feature>
<dbReference type="PROSITE" id="PS51886">
    <property type="entry name" value="TLDC"/>
    <property type="match status" value="1"/>
</dbReference>
<comment type="caution">
    <text evidence="7">The sequence shown here is derived from an EMBL/GenBank/DDBJ whole genome shotgun (WGS) entry which is preliminary data.</text>
</comment>
<feature type="domain" description="TLDc" evidence="6">
    <location>
        <begin position="187"/>
        <end position="376"/>
    </location>
</feature>
<evidence type="ECO:0000256" key="4">
    <source>
        <dbReference type="ARBA" id="ARBA00040604"/>
    </source>
</evidence>
<feature type="compositionally biased region" description="Low complexity" evidence="5">
    <location>
        <begin position="91"/>
        <end position="102"/>
    </location>
</feature>
<dbReference type="GO" id="GO:0006979">
    <property type="term" value="P:response to oxidative stress"/>
    <property type="evidence" value="ECO:0007669"/>
    <property type="project" value="TreeGrafter"/>
</dbReference>
<evidence type="ECO:0000256" key="1">
    <source>
        <dbReference type="ARBA" id="ARBA00004173"/>
    </source>
</evidence>
<dbReference type="Pfam" id="PF07534">
    <property type="entry name" value="TLD"/>
    <property type="match status" value="1"/>
</dbReference>
<evidence type="ECO:0000256" key="2">
    <source>
        <dbReference type="ARBA" id="ARBA00009540"/>
    </source>
</evidence>
<accession>A0A9P6NDW9</accession>
<dbReference type="PANTHER" id="PTHR23354:SF62">
    <property type="entry name" value="MUSTARD, ISOFORM V"/>
    <property type="match status" value="1"/>
</dbReference>
<comment type="subcellular location">
    <subcellularLocation>
        <location evidence="1">Mitochondrion</location>
    </subcellularLocation>
</comment>
<sequence>MTMQELLDEFDPLSVSSNSNQQPITDHPLNTSTRSNLISTNITKSDQAWRDAQQRSHSRQQALAQHLAQEPFRPSTTSLDFPHLPPPPSSSSPSSSSSSPLSKLEQEKLAAALNEDFDEFVSSSNSTDPNLPNLIKDLSIERRQFEEDFSKKQPIGRSGTSTPSCFDGPEGRPTPIKLLGLDEQSQAVMDDELAEGIRLHLPPRLKIPARWELLYSIDQHGTSLGTLYQRVGGASPKTNGCVVLVIRDERGDRFGAFVNEPLRPSKEYYGTGECFLWKAVNFGPDDFRIGVSVRTYAWTGVNDYMILSDQEMLSVGGGDGKFGLWIDSNLEKGISASCPAFGNEVLCSLKDDGSKNNNGKEEGSFEVLGLECWRIIV</sequence>
<name>A0A9P6NDW9_9BASI</name>
<evidence type="ECO:0000313" key="8">
    <source>
        <dbReference type="Proteomes" id="UP000886653"/>
    </source>
</evidence>